<protein>
    <submittedName>
        <fullName evidence="8">Interferon-induced transmembrane protein</fullName>
    </submittedName>
</protein>
<evidence type="ECO:0000256" key="6">
    <source>
        <dbReference type="SAM" id="Phobius"/>
    </source>
</evidence>
<dbReference type="PANTHER" id="PTHR14948">
    <property type="entry name" value="NG5"/>
    <property type="match status" value="1"/>
</dbReference>
<proteinExistence type="predicted"/>
<dbReference type="InterPro" id="IPR025640">
    <property type="entry name" value="GYF_2"/>
</dbReference>
<comment type="subcellular location">
    <subcellularLocation>
        <location evidence="1">Membrane</location>
    </subcellularLocation>
</comment>
<dbReference type="GO" id="GO:0016020">
    <property type="term" value="C:membrane"/>
    <property type="evidence" value="ECO:0007669"/>
    <property type="project" value="UniProtKB-SubCell"/>
</dbReference>
<reference evidence="8" key="1">
    <citation type="journal article" date="2012" name="PLoS ONE">
        <title>Gene sets for utilization of primary and secondary nutrition supplies in the distal gut of endangered iberian lynx.</title>
        <authorList>
            <person name="Alcaide M."/>
            <person name="Messina E."/>
            <person name="Richter M."/>
            <person name="Bargiela R."/>
            <person name="Peplies J."/>
            <person name="Huws S.A."/>
            <person name="Newbold C.J."/>
            <person name="Golyshin P.N."/>
            <person name="Simon M.A."/>
            <person name="Lopez G."/>
            <person name="Yakimov M.M."/>
            <person name="Ferrer M."/>
        </authorList>
    </citation>
    <scope>NUCLEOTIDE SEQUENCE</scope>
</reference>
<evidence type="ECO:0000256" key="1">
    <source>
        <dbReference type="ARBA" id="ARBA00004370"/>
    </source>
</evidence>
<dbReference type="PANTHER" id="PTHR14948:SF44">
    <property type="entry name" value="PROLINE-RICH TRANSMEMBRANE PROTEIN 1-LIKE"/>
    <property type="match status" value="1"/>
</dbReference>
<sequence>MLLSFNLMLMSSYFYLDSHHTQCGPISPEHFAEHGVTSQTLVWCSGMDNWTPASQVHELQSFFASQPDPGMPPPPGSYANPTDTAASSDSSATGSSTYGGHSSSTYSGQQSYSGYPPMPCPNTYLVEALVVTICCCLPFGVVALVKSLQVNSFYHLGQYNAAVLASQDARKWSIIGLILGCFSLALGSGWVWLFN</sequence>
<name>J9CR21_9ZZZZ</name>
<dbReference type="InterPro" id="IPR051423">
    <property type="entry name" value="CD225/Dispanin"/>
</dbReference>
<keyword evidence="2 6" id="KW-0812">Transmembrane</keyword>
<organism evidence="8">
    <name type="scientific">gut metagenome</name>
    <dbReference type="NCBI Taxonomy" id="749906"/>
    <lineage>
        <taxon>unclassified sequences</taxon>
        <taxon>metagenomes</taxon>
        <taxon>organismal metagenomes</taxon>
    </lineage>
</organism>
<evidence type="ECO:0000256" key="4">
    <source>
        <dbReference type="ARBA" id="ARBA00023136"/>
    </source>
</evidence>
<dbReference type="Pfam" id="PF04505">
    <property type="entry name" value="CD225"/>
    <property type="match status" value="1"/>
</dbReference>
<gene>
    <name evidence="8" type="ORF">EVA_09287</name>
</gene>
<evidence type="ECO:0000313" key="8">
    <source>
        <dbReference type="EMBL" id="EJX02601.1"/>
    </source>
</evidence>
<evidence type="ECO:0000256" key="5">
    <source>
        <dbReference type="SAM" id="MobiDB-lite"/>
    </source>
</evidence>
<feature type="transmembrane region" description="Helical" evidence="6">
    <location>
        <begin position="174"/>
        <end position="193"/>
    </location>
</feature>
<feature type="transmembrane region" description="Helical" evidence="6">
    <location>
        <begin position="124"/>
        <end position="145"/>
    </location>
</feature>
<feature type="region of interest" description="Disordered" evidence="5">
    <location>
        <begin position="64"/>
        <end position="104"/>
    </location>
</feature>
<feature type="domain" description="GYF" evidence="7">
    <location>
        <begin position="13"/>
        <end position="59"/>
    </location>
</feature>
<keyword evidence="4 6" id="KW-0472">Membrane</keyword>
<dbReference type="Pfam" id="PF14237">
    <property type="entry name" value="GYF_2"/>
    <property type="match status" value="1"/>
</dbReference>
<evidence type="ECO:0000256" key="2">
    <source>
        <dbReference type="ARBA" id="ARBA00022692"/>
    </source>
</evidence>
<keyword evidence="3 6" id="KW-1133">Transmembrane helix</keyword>
<dbReference type="AlphaFoldDB" id="J9CR21"/>
<dbReference type="InterPro" id="IPR007593">
    <property type="entry name" value="CD225/Dispanin_fam"/>
</dbReference>
<evidence type="ECO:0000259" key="7">
    <source>
        <dbReference type="Pfam" id="PF14237"/>
    </source>
</evidence>
<evidence type="ECO:0000256" key="3">
    <source>
        <dbReference type="ARBA" id="ARBA00022989"/>
    </source>
</evidence>
<accession>J9CR21</accession>
<comment type="caution">
    <text evidence="8">The sequence shown here is derived from an EMBL/GenBank/DDBJ whole genome shotgun (WGS) entry which is preliminary data.</text>
</comment>
<feature type="compositionally biased region" description="Low complexity" evidence="5">
    <location>
        <begin position="82"/>
        <end position="104"/>
    </location>
</feature>
<dbReference type="EMBL" id="AMCI01002477">
    <property type="protein sequence ID" value="EJX02601.1"/>
    <property type="molecule type" value="Genomic_DNA"/>
</dbReference>